<dbReference type="PANTHER" id="PTHR36803:SF1">
    <property type="entry name" value="PROTEIN CHLORORESPIRATORY REDUCTION 7, CHLOROPLASTIC"/>
    <property type="match status" value="1"/>
</dbReference>
<protein>
    <submittedName>
        <fullName evidence="1">Chlororespiratory reduction 7</fullName>
    </submittedName>
</protein>
<dbReference type="InterPro" id="IPR038150">
    <property type="entry name" value="CRR7-like_sf"/>
</dbReference>
<proteinExistence type="evidence at transcript level"/>
<dbReference type="AlphaFoldDB" id="A0A0F7H0K1"/>
<dbReference type="Gene3D" id="3.90.940.40">
    <property type="entry name" value="Protein CHLORORESPIRATORY REDUCTION 7"/>
    <property type="match status" value="1"/>
</dbReference>
<dbReference type="GO" id="GO:0009570">
    <property type="term" value="C:chloroplast stroma"/>
    <property type="evidence" value="ECO:0007669"/>
    <property type="project" value="TreeGrafter"/>
</dbReference>
<name>A0A0F7H0K1_9ROSI</name>
<evidence type="ECO:0000313" key="1">
    <source>
        <dbReference type="EMBL" id="AKG63302.1"/>
    </source>
</evidence>
<dbReference type="InterPro" id="IPR021954">
    <property type="entry name" value="CRR7"/>
</dbReference>
<gene>
    <name evidence="1" type="primary">CRR7</name>
</gene>
<accession>A0A0F7H0K1</accession>
<dbReference type="EMBL" id="KM585202">
    <property type="protein sequence ID" value="AKG63302.1"/>
    <property type="molecule type" value="mRNA"/>
</dbReference>
<sequence length="147" mass="16529">MVRVASNGLDSTHLFINSTRGHIGAPSSGARPLGATQNATTYITLKMTLHRRHSFKVYAARRRRAAYSRTETYVVLEPGQDEQFISKEELEVKLKQLLEKWPENALPPDLATFGNLDDAVSYLIGSVCELDIYGDVGSIQWYEVRIE</sequence>
<dbReference type="PANTHER" id="PTHR36803">
    <property type="entry name" value="PROTEIN CHLORORESPIRATORY REDUCTION 7, CHLOROPLASTIC"/>
    <property type="match status" value="1"/>
</dbReference>
<reference evidence="1" key="1">
    <citation type="journal article" date="2015" name="BMC Plant Biol.">
        <title>NDH expression marks major transitions in plant evolution and reveals coordinate intracellular gene loss.</title>
        <authorList>
            <person name="Ruhlman T.A."/>
            <person name="Chang W.J."/>
            <person name="Chen J.J."/>
            <person name="Huang Y.T."/>
            <person name="Chan M.T."/>
            <person name="Zhang J."/>
            <person name="Liao D.C."/>
            <person name="Blazier J.C."/>
            <person name="Jin X."/>
            <person name="Shih M.C."/>
            <person name="Jansen R.K."/>
            <person name="Lin C.S."/>
        </authorList>
    </citation>
    <scope>NUCLEOTIDE SEQUENCE</scope>
</reference>
<dbReference type="Pfam" id="PF12095">
    <property type="entry name" value="CRR7"/>
    <property type="match status" value="1"/>
</dbReference>
<organism evidence="1">
    <name type="scientific">Geranium phaeum</name>
    <dbReference type="NCBI Taxonomy" id="379952"/>
    <lineage>
        <taxon>Eukaryota</taxon>
        <taxon>Viridiplantae</taxon>
        <taxon>Streptophyta</taxon>
        <taxon>Embryophyta</taxon>
        <taxon>Tracheophyta</taxon>
        <taxon>Spermatophyta</taxon>
        <taxon>Magnoliopsida</taxon>
        <taxon>eudicotyledons</taxon>
        <taxon>Gunneridae</taxon>
        <taxon>Pentapetalae</taxon>
        <taxon>rosids</taxon>
        <taxon>malvids</taxon>
        <taxon>Geraniales</taxon>
        <taxon>Geraniaceae</taxon>
        <taxon>Geranium</taxon>
    </lineage>
</organism>